<evidence type="ECO:0000313" key="3">
    <source>
        <dbReference type="EMBL" id="TDN98312.1"/>
    </source>
</evidence>
<name>A0A4R6GSD8_9BACT</name>
<sequence>MLMKKLLLILLAVATLGACTSKNELAIIKNGRSNYEIRIKDQDCQQAAEQLQHYLEKASSVKLPIVMESDAAPSSPAILVYTNAGLPQAHSISIQTKGENLLISGGDAQSTGYAVYEFLEQYVGCQWFSPSVEQVPSSSTISLALPVNLVYTPEITTRTVHSRLFYEDHAFADYQKVTTEAFPSYVPEGRVHTFHRFVPELNFYDKHPEYYALRGKKRLPTQLCLTNQEVLKIVIDSVQVWFDRYPDAQVISVSQNDNTQHCQCENCQKIDKEEGSPSGSMIRFVNAVAQAFPDKTISTLAYQYTRKPCKTKPLDNVLVTLCSIECDRSAPIEEKCSDFAEDLIGWKQLTDHIRIWDYTTQFTNFLAPFPNMNTLQPNIQFFRDNHATWIFEQHSHNPSELFELRSYVTAKLLWNPDLDVEAIINDFMQGYYEEAGPAIKKYIDLVHASLESDPDFFLYLYGDPAQAFNSFLSPELLKQYNAFFDEAEAAVADKPAVLQRVRTARISTDYAQLEMARNGMSPDYQLLANGTISPDVQTRLNRFASSCEQAQISLMNEMGYTVDEYLSAFEQTLERAAQPNLARGAKVKLLTQPKKYADENPQVLTDGALGGSNFFANWLGFEGNDMEVVIDLGEAKSFSNISVGFLQVTNHIVFFPKSVTFSASNDNNNFRRLQTVSTQKPISKGSKRNDLEYFKASFPETQARYLKLAAKNVSKAPVWHNAAGLPVWIFADEVIVN</sequence>
<dbReference type="PROSITE" id="PS51257">
    <property type="entry name" value="PROKAR_LIPOPROTEIN"/>
    <property type="match status" value="1"/>
</dbReference>
<dbReference type="InterPro" id="IPR008979">
    <property type="entry name" value="Galactose-bd-like_sf"/>
</dbReference>
<organism evidence="3 4">
    <name type="scientific">Sunxiuqinia elliptica</name>
    <dbReference type="NCBI Taxonomy" id="655355"/>
    <lineage>
        <taxon>Bacteria</taxon>
        <taxon>Pseudomonadati</taxon>
        <taxon>Bacteroidota</taxon>
        <taxon>Bacteroidia</taxon>
        <taxon>Marinilabiliales</taxon>
        <taxon>Prolixibacteraceae</taxon>
        <taxon>Sunxiuqinia</taxon>
    </lineage>
</organism>
<dbReference type="Proteomes" id="UP000294848">
    <property type="component" value="Unassembled WGS sequence"/>
</dbReference>
<dbReference type="InterPro" id="IPR032287">
    <property type="entry name" value="DUF4838"/>
</dbReference>
<dbReference type="Gene3D" id="2.60.120.260">
    <property type="entry name" value="Galactose-binding domain-like"/>
    <property type="match status" value="1"/>
</dbReference>
<evidence type="ECO:0000313" key="4">
    <source>
        <dbReference type="Proteomes" id="UP000294848"/>
    </source>
</evidence>
<dbReference type="SUPFAM" id="SSF49785">
    <property type="entry name" value="Galactose-binding domain-like"/>
    <property type="match status" value="1"/>
</dbReference>
<proteinExistence type="predicted"/>
<dbReference type="GO" id="GO:0005975">
    <property type="term" value="P:carbohydrate metabolic process"/>
    <property type="evidence" value="ECO:0007669"/>
    <property type="project" value="UniProtKB-ARBA"/>
</dbReference>
<feature type="domain" description="F5/8 type C" evidence="2">
    <location>
        <begin position="600"/>
        <end position="712"/>
    </location>
</feature>
<keyword evidence="1" id="KW-0378">Hydrolase</keyword>
<dbReference type="PANTHER" id="PTHR47406:SF2">
    <property type="entry name" value="ALPHA GLUCURONIDASE N-TERMINAL DOMAIN-CONTAINING PROTEIN"/>
    <property type="match status" value="1"/>
</dbReference>
<dbReference type="PANTHER" id="PTHR47406">
    <property type="entry name" value="COAGULATION FACTOR 5/8 TYPE, C-TERMINAL"/>
    <property type="match status" value="1"/>
</dbReference>
<evidence type="ECO:0000259" key="2">
    <source>
        <dbReference type="Pfam" id="PF00754"/>
    </source>
</evidence>
<comment type="caution">
    <text evidence="3">The sequence shown here is derived from an EMBL/GenBank/DDBJ whole genome shotgun (WGS) entry which is preliminary data.</text>
</comment>
<dbReference type="OrthoDB" id="1099022at2"/>
<dbReference type="Pfam" id="PF16126">
    <property type="entry name" value="DUF4838"/>
    <property type="match status" value="1"/>
</dbReference>
<dbReference type="GO" id="GO:0016787">
    <property type="term" value="F:hydrolase activity"/>
    <property type="evidence" value="ECO:0007669"/>
    <property type="project" value="UniProtKB-KW"/>
</dbReference>
<accession>A0A4R6GSD8</accession>
<dbReference type="InterPro" id="IPR000421">
    <property type="entry name" value="FA58C"/>
</dbReference>
<evidence type="ECO:0000256" key="1">
    <source>
        <dbReference type="ARBA" id="ARBA00022801"/>
    </source>
</evidence>
<dbReference type="Pfam" id="PF00754">
    <property type="entry name" value="F5_F8_type_C"/>
    <property type="match status" value="1"/>
</dbReference>
<dbReference type="Gene3D" id="3.30.379.10">
    <property type="entry name" value="Chitobiase/beta-hexosaminidase domain 2-like"/>
    <property type="match status" value="1"/>
</dbReference>
<protein>
    <submittedName>
        <fullName evidence="3">F5/8 type C domain-containing protein</fullName>
    </submittedName>
</protein>
<gene>
    <name evidence="3" type="ORF">DET52_10899</name>
</gene>
<dbReference type="AlphaFoldDB" id="A0A4R6GSD8"/>
<reference evidence="3 4" key="1">
    <citation type="submission" date="2019-03" db="EMBL/GenBank/DDBJ databases">
        <title>Freshwater and sediment microbial communities from various areas in North America, analyzing microbe dynamics in response to fracking.</title>
        <authorList>
            <person name="Lamendella R."/>
        </authorList>
    </citation>
    <scope>NUCLEOTIDE SEQUENCE [LARGE SCALE GENOMIC DNA]</scope>
    <source>
        <strain evidence="3 4">114D</strain>
    </source>
</reference>
<dbReference type="InterPro" id="IPR029018">
    <property type="entry name" value="Hex-like_dom2"/>
</dbReference>
<dbReference type="EMBL" id="SNWI01000008">
    <property type="protein sequence ID" value="TDN98312.1"/>
    <property type="molecule type" value="Genomic_DNA"/>
</dbReference>